<organism evidence="1 3">
    <name type="scientific">Citrobacter werkmanii</name>
    <dbReference type="NCBI Taxonomy" id="67827"/>
    <lineage>
        <taxon>Bacteria</taxon>
        <taxon>Pseudomonadati</taxon>
        <taxon>Pseudomonadota</taxon>
        <taxon>Gammaproteobacteria</taxon>
        <taxon>Enterobacterales</taxon>
        <taxon>Enterobacteriaceae</taxon>
        <taxon>Citrobacter</taxon>
        <taxon>Citrobacter freundii complex</taxon>
    </lineage>
</organism>
<protein>
    <submittedName>
        <fullName evidence="1">Uncharacterized protein</fullName>
    </submittedName>
</protein>
<proteinExistence type="predicted"/>
<reference evidence="1" key="1">
    <citation type="submission" date="2020-05" db="EMBL/GenBank/DDBJ databases">
        <authorList>
            <person name="Delgado-Blas J."/>
        </authorList>
    </citation>
    <scope>NUCLEOTIDE SEQUENCE</scope>
    <source>
        <strain evidence="1">BB1459</strain>
        <strain evidence="2">BB1480</strain>
    </source>
</reference>
<evidence type="ECO:0000313" key="4">
    <source>
        <dbReference type="Proteomes" id="UP000837205"/>
    </source>
</evidence>
<keyword evidence="4" id="KW-1185">Reference proteome</keyword>
<dbReference type="Proteomes" id="UP000834503">
    <property type="component" value="Unassembled WGS sequence"/>
</dbReference>
<name>A0A9N8GW43_9ENTR</name>
<evidence type="ECO:0000313" key="1">
    <source>
        <dbReference type="EMBL" id="CAB5562209.1"/>
    </source>
</evidence>
<evidence type="ECO:0000313" key="3">
    <source>
        <dbReference type="Proteomes" id="UP000834503"/>
    </source>
</evidence>
<accession>A0A9N8GW43</accession>
<dbReference type="EMBL" id="CAHPQX010000012">
    <property type="protein sequence ID" value="CAB5562209.1"/>
    <property type="molecule type" value="Genomic_DNA"/>
</dbReference>
<dbReference type="Proteomes" id="UP000837205">
    <property type="component" value="Unassembled WGS sequence"/>
</dbReference>
<evidence type="ECO:0000313" key="2">
    <source>
        <dbReference type="EMBL" id="CAC9213581.1"/>
    </source>
</evidence>
<gene>
    <name evidence="1" type="ORF">GHA_03014</name>
    <name evidence="2" type="ORF">TML_03137</name>
</gene>
<comment type="caution">
    <text evidence="1">The sequence shown here is derived from an EMBL/GenBank/DDBJ whole genome shotgun (WGS) entry which is preliminary data.</text>
</comment>
<dbReference type="EMBL" id="CAIIUA010000001">
    <property type="protein sequence ID" value="CAC9213581.1"/>
    <property type="molecule type" value="Genomic_DNA"/>
</dbReference>
<sequence length="30" mass="3586">MMTSSIGMEKFTMRDTEVGVMDDREFEKKR</sequence>
<dbReference type="AlphaFoldDB" id="A0A9N8GW43"/>